<dbReference type="GO" id="GO:0006355">
    <property type="term" value="P:regulation of DNA-templated transcription"/>
    <property type="evidence" value="ECO:0007669"/>
    <property type="project" value="InterPro"/>
</dbReference>
<dbReference type="OrthoDB" id="2389872at2"/>
<keyword evidence="3" id="KW-1185">Reference proteome</keyword>
<dbReference type="Proteomes" id="UP000234882">
    <property type="component" value="Chromosome"/>
</dbReference>
<protein>
    <submittedName>
        <fullName evidence="2">Plasmid stabilization protein</fullName>
    </submittedName>
</protein>
<accession>A0A2K9MDG2</accession>
<organism evidence="2 3">
    <name type="scientific">Paracoccus jeotgali</name>
    <dbReference type="NCBI Taxonomy" id="2065379"/>
    <lineage>
        <taxon>Bacteria</taxon>
        <taxon>Pseudomonadati</taxon>
        <taxon>Pseudomonadota</taxon>
        <taxon>Alphaproteobacteria</taxon>
        <taxon>Rhodobacterales</taxon>
        <taxon>Paracoccaceae</taxon>
        <taxon>Paracoccus</taxon>
    </lineage>
</organism>
<dbReference type="AlphaFoldDB" id="A0A2K9MDG2"/>
<dbReference type="KEGG" id="paru:CYR75_01085"/>
<dbReference type="Pfam" id="PF22513">
    <property type="entry name" value="FitA-like_RHH"/>
    <property type="match status" value="1"/>
</dbReference>
<dbReference type="SUPFAM" id="SSF47598">
    <property type="entry name" value="Ribbon-helix-helix"/>
    <property type="match status" value="1"/>
</dbReference>
<evidence type="ECO:0000313" key="3">
    <source>
        <dbReference type="Proteomes" id="UP000234882"/>
    </source>
</evidence>
<reference evidence="3" key="1">
    <citation type="submission" date="2017-12" db="EMBL/GenBank/DDBJ databases">
        <title>Genomic analysis of Paracoccus sp. CBA4604.</title>
        <authorList>
            <person name="Roh S.W."/>
            <person name="Kim J.Y."/>
            <person name="Kim J.S."/>
        </authorList>
    </citation>
    <scope>NUCLEOTIDE SEQUENCE [LARGE SCALE GENOMIC DNA]</scope>
    <source>
        <strain evidence="3">CBA4604</strain>
    </source>
</reference>
<feature type="domain" description="Antitoxin FitA-like ribbon-helix-helix" evidence="1">
    <location>
        <begin position="3"/>
        <end position="39"/>
    </location>
</feature>
<dbReference type="RefSeq" id="WP_101498460.1">
    <property type="nucleotide sequence ID" value="NZ_CP025583.1"/>
</dbReference>
<dbReference type="Gene3D" id="1.10.1220.10">
    <property type="entry name" value="Met repressor-like"/>
    <property type="match status" value="1"/>
</dbReference>
<sequence>MGNMTVRQIPDEVHDYLRDRAKSNGRSLEAEVRAILTNAYVATKTGGFGQQLRRRFEDAGVIGSELSVPREGGP</sequence>
<proteinExistence type="predicted"/>
<evidence type="ECO:0000313" key="2">
    <source>
        <dbReference type="EMBL" id="AUM73076.1"/>
    </source>
</evidence>
<name>A0A2K9MDG2_9RHOB</name>
<dbReference type="InterPro" id="IPR013321">
    <property type="entry name" value="Arc_rbn_hlx_hlx"/>
</dbReference>
<dbReference type="EMBL" id="CP025583">
    <property type="protein sequence ID" value="AUM73076.1"/>
    <property type="molecule type" value="Genomic_DNA"/>
</dbReference>
<evidence type="ECO:0000259" key="1">
    <source>
        <dbReference type="Pfam" id="PF22513"/>
    </source>
</evidence>
<gene>
    <name evidence="2" type="ORF">CYR75_01085</name>
</gene>
<dbReference type="InterPro" id="IPR010985">
    <property type="entry name" value="Ribbon_hlx_hlx"/>
</dbReference>
<dbReference type="InterPro" id="IPR053853">
    <property type="entry name" value="FitA-like_RHH"/>
</dbReference>